<reference evidence="8 9" key="1">
    <citation type="submission" date="2019-02" db="EMBL/GenBank/DDBJ databases">
        <title>Deep-cultivation of Planctomycetes and their phenomic and genomic characterization uncovers novel biology.</title>
        <authorList>
            <person name="Wiegand S."/>
            <person name="Jogler M."/>
            <person name="Boedeker C."/>
            <person name="Pinto D."/>
            <person name="Vollmers J."/>
            <person name="Rivas-Marin E."/>
            <person name="Kohn T."/>
            <person name="Peeters S.H."/>
            <person name="Heuer A."/>
            <person name="Rast P."/>
            <person name="Oberbeckmann S."/>
            <person name="Bunk B."/>
            <person name="Jeske O."/>
            <person name="Meyerdierks A."/>
            <person name="Storesund J.E."/>
            <person name="Kallscheuer N."/>
            <person name="Luecker S."/>
            <person name="Lage O.M."/>
            <person name="Pohl T."/>
            <person name="Merkel B.J."/>
            <person name="Hornburger P."/>
            <person name="Mueller R.-W."/>
            <person name="Bruemmer F."/>
            <person name="Labrenz M."/>
            <person name="Spormann A.M."/>
            <person name="Op den Camp H."/>
            <person name="Overmann J."/>
            <person name="Amann R."/>
            <person name="Jetten M.S.M."/>
            <person name="Mascher T."/>
            <person name="Medema M.H."/>
            <person name="Devos D.P."/>
            <person name="Kaster A.-K."/>
            <person name="Ovreas L."/>
            <person name="Rohde M."/>
            <person name="Galperin M.Y."/>
            <person name="Jogler C."/>
        </authorList>
    </citation>
    <scope>NUCLEOTIDE SEQUENCE [LARGE SCALE GENOMIC DNA]</scope>
    <source>
        <strain evidence="8 9">Pla85_3_4</strain>
    </source>
</reference>
<dbReference type="Pfam" id="PF03773">
    <property type="entry name" value="ArsP_1"/>
    <property type="match status" value="1"/>
</dbReference>
<dbReference type="RefSeq" id="WP_197442787.1">
    <property type="nucleotide sequence ID" value="NZ_CP036433.1"/>
</dbReference>
<proteinExistence type="inferred from homology"/>
<evidence type="ECO:0000256" key="6">
    <source>
        <dbReference type="ARBA" id="ARBA00023136"/>
    </source>
</evidence>
<evidence type="ECO:0000256" key="2">
    <source>
        <dbReference type="ARBA" id="ARBA00006386"/>
    </source>
</evidence>
<feature type="transmembrane region" description="Helical" evidence="7">
    <location>
        <begin position="57"/>
        <end position="75"/>
    </location>
</feature>
<evidence type="ECO:0000313" key="9">
    <source>
        <dbReference type="Proteomes" id="UP000317648"/>
    </source>
</evidence>
<comment type="similarity">
    <text evidence="2">Belongs to the UPF0718 family.</text>
</comment>
<name>A0A518E421_9BACT</name>
<dbReference type="EMBL" id="CP036433">
    <property type="protein sequence ID" value="QDU98846.1"/>
    <property type="molecule type" value="Genomic_DNA"/>
</dbReference>
<evidence type="ECO:0000256" key="5">
    <source>
        <dbReference type="ARBA" id="ARBA00022989"/>
    </source>
</evidence>
<feature type="transmembrane region" description="Helical" evidence="7">
    <location>
        <begin position="87"/>
        <end position="107"/>
    </location>
</feature>
<dbReference type="KEGG" id="lcre:Pla8534_67570"/>
<dbReference type="PANTHER" id="PTHR34184">
    <property type="entry name" value="UPF0718 PROTEIN YCGR"/>
    <property type="match status" value="1"/>
</dbReference>
<feature type="transmembrane region" description="Helical" evidence="7">
    <location>
        <begin position="113"/>
        <end position="133"/>
    </location>
</feature>
<feature type="transmembrane region" description="Helical" evidence="7">
    <location>
        <begin position="12"/>
        <end position="37"/>
    </location>
</feature>
<dbReference type="PANTHER" id="PTHR34184:SF4">
    <property type="entry name" value="UPF0718 PROTEIN YCGR"/>
    <property type="match status" value="1"/>
</dbReference>
<dbReference type="InterPro" id="IPR005524">
    <property type="entry name" value="DUF318"/>
</dbReference>
<keyword evidence="6 7" id="KW-0472">Membrane</keyword>
<evidence type="ECO:0000256" key="7">
    <source>
        <dbReference type="SAM" id="Phobius"/>
    </source>
</evidence>
<dbReference type="InterPro" id="IPR052923">
    <property type="entry name" value="UPF0718"/>
</dbReference>
<keyword evidence="5 7" id="KW-1133">Transmembrane helix</keyword>
<feature type="transmembrane region" description="Helical" evidence="7">
    <location>
        <begin position="268"/>
        <end position="286"/>
    </location>
</feature>
<comment type="subcellular location">
    <subcellularLocation>
        <location evidence="1">Cell membrane</location>
        <topology evidence="1">Multi-pass membrane protein</topology>
    </subcellularLocation>
</comment>
<dbReference type="AlphaFoldDB" id="A0A518E421"/>
<evidence type="ECO:0000256" key="1">
    <source>
        <dbReference type="ARBA" id="ARBA00004651"/>
    </source>
</evidence>
<keyword evidence="4 7" id="KW-0812">Transmembrane</keyword>
<evidence type="ECO:0000313" key="8">
    <source>
        <dbReference type="EMBL" id="QDU98846.1"/>
    </source>
</evidence>
<feature type="transmembrane region" description="Helical" evidence="7">
    <location>
        <begin position="207"/>
        <end position="232"/>
    </location>
</feature>
<evidence type="ECO:0000256" key="3">
    <source>
        <dbReference type="ARBA" id="ARBA00022475"/>
    </source>
</evidence>
<keyword evidence="3" id="KW-1003">Cell membrane</keyword>
<sequence>MESLLWGAALRFFQALVQATPTILVGLVVAGVFRRLLGHAGTRRFFGDNTWRSLPQAWLVGMLLPVCSLGVIPVVREMRRAGVSGGAILAFGLTAPLFNPISVLYGLTLADPLVILTFSFCSLVIVTVVGIAWDRLFPHTAQPEPEPPRVAYGVRRMLSIAVFGARELAGPTSGYIGAGLLGVALLSLLLPAGYLQTAAEHDDPWAPLFMTAVAIPAYAAPMTAMVQLASMFQHGNSVGAAFTLLVLGAGANLGLVAWMVGAYGVRRTGIWFALLTGIVVGLAYGVDGPLYPHGVEPAGHTHAFDIYCAPFAPSTPQVMQKTFRILQEKIAPHETVAMIVLTALILAGIGLARCDRQHRVEAWLEQRPADSPRLDVVLPGPVLGGVALLSLIAFSVLGCYIYYPSPAEVFEEMQIVNAEVVSSASSKDWDTALYWIPIYDDWTRKLQVSMFLRGESLTPYRRAKALVLREKLELLEHAVEDQEIEPARRLGLAVNRAYRRMRDACAP</sequence>
<organism evidence="8 9">
    <name type="scientific">Lignipirellula cremea</name>
    <dbReference type="NCBI Taxonomy" id="2528010"/>
    <lineage>
        <taxon>Bacteria</taxon>
        <taxon>Pseudomonadati</taxon>
        <taxon>Planctomycetota</taxon>
        <taxon>Planctomycetia</taxon>
        <taxon>Pirellulales</taxon>
        <taxon>Pirellulaceae</taxon>
        <taxon>Lignipirellula</taxon>
    </lineage>
</organism>
<feature type="transmembrane region" description="Helical" evidence="7">
    <location>
        <begin position="238"/>
        <end position="261"/>
    </location>
</feature>
<protein>
    <submittedName>
        <fullName evidence="8">Putative permease</fullName>
    </submittedName>
</protein>
<evidence type="ECO:0000256" key="4">
    <source>
        <dbReference type="ARBA" id="ARBA00022692"/>
    </source>
</evidence>
<accession>A0A518E421</accession>
<feature type="transmembrane region" description="Helical" evidence="7">
    <location>
        <begin position="376"/>
        <end position="403"/>
    </location>
</feature>
<dbReference type="Proteomes" id="UP000317648">
    <property type="component" value="Chromosome"/>
</dbReference>
<dbReference type="GO" id="GO:0005886">
    <property type="term" value="C:plasma membrane"/>
    <property type="evidence" value="ECO:0007669"/>
    <property type="project" value="UniProtKB-SubCell"/>
</dbReference>
<keyword evidence="9" id="KW-1185">Reference proteome</keyword>
<feature type="transmembrane region" description="Helical" evidence="7">
    <location>
        <begin position="175"/>
        <end position="195"/>
    </location>
</feature>
<gene>
    <name evidence="8" type="ORF">Pla8534_67570</name>
</gene>
<feature type="transmembrane region" description="Helical" evidence="7">
    <location>
        <begin position="336"/>
        <end position="355"/>
    </location>
</feature>